<feature type="non-terminal residue" evidence="1">
    <location>
        <position position="1"/>
    </location>
</feature>
<feature type="non-terminal residue" evidence="1">
    <location>
        <position position="78"/>
    </location>
</feature>
<name>A0AAW5N5L9_9ESCH</name>
<comment type="caution">
    <text evidence="1">The sequence shown here is derived from an EMBL/GenBank/DDBJ whole genome shotgun (WGS) entry which is preliminary data.</text>
</comment>
<evidence type="ECO:0000313" key="2">
    <source>
        <dbReference type="Proteomes" id="UP001206878"/>
    </source>
</evidence>
<sequence>GSEFDVSLLAASLEIGIDAALQRLEPAVDARLVTTGEGPAHYRFSHALVRDTLYEELGVSARALRHRRAAEAMELVHG</sequence>
<accession>A0AAW5N5L9</accession>
<dbReference type="Proteomes" id="UP001206878">
    <property type="component" value="Unassembled WGS sequence"/>
</dbReference>
<organism evidence="1 2">
    <name type="scientific">Escherichia marmotae</name>
    <dbReference type="NCBI Taxonomy" id="1499973"/>
    <lineage>
        <taxon>Bacteria</taxon>
        <taxon>Pseudomonadati</taxon>
        <taxon>Pseudomonadota</taxon>
        <taxon>Gammaproteobacteria</taxon>
        <taxon>Enterobacterales</taxon>
        <taxon>Enterobacteriaceae</taxon>
        <taxon>Escherichia</taxon>
    </lineage>
</organism>
<protein>
    <submittedName>
        <fullName evidence="1">Uncharacterized protein</fullName>
    </submittedName>
</protein>
<reference evidence="1" key="1">
    <citation type="submission" date="2022-07" db="EMBL/GenBank/DDBJ databases">
        <title>Diversity of ethanolamine utilization by human commensal Escherichia coli.</title>
        <authorList>
            <person name="Jubelin G."/>
        </authorList>
    </citation>
    <scope>NUCLEOTIDE SEQUENCE</scope>
    <source>
        <strain evidence="1">S1</strain>
    </source>
</reference>
<gene>
    <name evidence="1" type="ORF">NVV43_31010</name>
</gene>
<evidence type="ECO:0000313" key="1">
    <source>
        <dbReference type="EMBL" id="MCR6679817.1"/>
    </source>
</evidence>
<proteinExistence type="predicted"/>
<dbReference type="AlphaFoldDB" id="A0AAW5N5L9"/>
<dbReference type="EMBL" id="JANPXH010001819">
    <property type="protein sequence ID" value="MCR6679817.1"/>
    <property type="molecule type" value="Genomic_DNA"/>
</dbReference>